<feature type="region of interest" description="Disordered" evidence="8">
    <location>
        <begin position="1"/>
        <end position="51"/>
    </location>
</feature>
<evidence type="ECO:0000256" key="7">
    <source>
        <dbReference type="ARBA" id="ARBA00023303"/>
    </source>
</evidence>
<feature type="domain" description="Potassium channel" evidence="10">
    <location>
        <begin position="807"/>
        <end position="878"/>
    </location>
</feature>
<evidence type="ECO:0000259" key="10">
    <source>
        <dbReference type="Pfam" id="PF07885"/>
    </source>
</evidence>
<dbReference type="GO" id="GO:0015271">
    <property type="term" value="F:outward rectifier potassium channel activity"/>
    <property type="evidence" value="ECO:0007669"/>
    <property type="project" value="TreeGrafter"/>
</dbReference>
<evidence type="ECO:0000256" key="9">
    <source>
        <dbReference type="SAM" id="Phobius"/>
    </source>
</evidence>
<dbReference type="InterPro" id="IPR003280">
    <property type="entry name" value="2pore_dom_K_chnl"/>
</dbReference>
<keyword evidence="4 9" id="KW-1133">Transmembrane helix</keyword>
<feature type="region of interest" description="Disordered" evidence="8">
    <location>
        <begin position="977"/>
        <end position="1010"/>
    </location>
</feature>
<feature type="transmembrane region" description="Helical" evidence="9">
    <location>
        <begin position="644"/>
        <end position="666"/>
    </location>
</feature>
<feature type="compositionally biased region" description="Acidic residues" evidence="8">
    <location>
        <begin position="391"/>
        <end position="410"/>
    </location>
</feature>
<reference evidence="11" key="1">
    <citation type="submission" date="2023-06" db="EMBL/GenBank/DDBJ databases">
        <title>Survivors Of The Sea: Transcriptome response of Skeletonema marinoi to long-term dormancy.</title>
        <authorList>
            <person name="Pinder M.I.M."/>
            <person name="Kourtchenko O."/>
            <person name="Robertson E.K."/>
            <person name="Larsson T."/>
            <person name="Maumus F."/>
            <person name="Osuna-Cruz C.M."/>
            <person name="Vancaester E."/>
            <person name="Stenow R."/>
            <person name="Vandepoele K."/>
            <person name="Ploug H."/>
            <person name="Bruchert V."/>
            <person name="Godhe A."/>
            <person name="Topel M."/>
        </authorList>
    </citation>
    <scope>NUCLEOTIDE SEQUENCE</scope>
    <source>
        <strain evidence="11">R05AC</strain>
    </source>
</reference>
<feature type="compositionally biased region" description="Low complexity" evidence="8">
    <location>
        <begin position="252"/>
        <end position="262"/>
    </location>
</feature>
<evidence type="ECO:0000313" key="12">
    <source>
        <dbReference type="Proteomes" id="UP001224775"/>
    </source>
</evidence>
<gene>
    <name evidence="11" type="ORF">QTG54_011248</name>
</gene>
<keyword evidence="3 9" id="KW-0812">Transmembrane</keyword>
<feature type="region of interest" description="Disordered" evidence="8">
    <location>
        <begin position="155"/>
        <end position="262"/>
    </location>
</feature>
<evidence type="ECO:0000256" key="1">
    <source>
        <dbReference type="ARBA" id="ARBA00004141"/>
    </source>
</evidence>
<dbReference type="SUPFAM" id="SSF81324">
    <property type="entry name" value="Voltage-gated potassium channels"/>
    <property type="match status" value="2"/>
</dbReference>
<feature type="compositionally biased region" description="Low complexity" evidence="8">
    <location>
        <begin position="214"/>
        <end position="229"/>
    </location>
</feature>
<feature type="compositionally biased region" description="Low complexity" evidence="8">
    <location>
        <begin position="173"/>
        <end position="187"/>
    </location>
</feature>
<feature type="compositionally biased region" description="Polar residues" evidence="8">
    <location>
        <begin position="1634"/>
        <end position="1653"/>
    </location>
</feature>
<dbReference type="Pfam" id="PF07885">
    <property type="entry name" value="Ion_trans_2"/>
    <property type="match status" value="1"/>
</dbReference>
<feature type="compositionally biased region" description="Basic and acidic residues" evidence="8">
    <location>
        <begin position="981"/>
        <end position="995"/>
    </location>
</feature>
<keyword evidence="12" id="KW-1185">Reference proteome</keyword>
<evidence type="ECO:0000256" key="5">
    <source>
        <dbReference type="ARBA" id="ARBA00023065"/>
    </source>
</evidence>
<accession>A0AAD9D9N1</accession>
<dbReference type="GO" id="GO:0030322">
    <property type="term" value="P:stabilization of membrane potential"/>
    <property type="evidence" value="ECO:0007669"/>
    <property type="project" value="TreeGrafter"/>
</dbReference>
<feature type="region of interest" description="Disordered" evidence="8">
    <location>
        <begin position="391"/>
        <end position="450"/>
    </location>
</feature>
<feature type="transmembrane region" description="Helical" evidence="9">
    <location>
        <begin position="720"/>
        <end position="744"/>
    </location>
</feature>
<evidence type="ECO:0000256" key="4">
    <source>
        <dbReference type="ARBA" id="ARBA00022989"/>
    </source>
</evidence>
<dbReference type="GO" id="GO:0022841">
    <property type="term" value="F:potassium ion leak channel activity"/>
    <property type="evidence" value="ECO:0007669"/>
    <property type="project" value="TreeGrafter"/>
</dbReference>
<dbReference type="PANTHER" id="PTHR11003:SF291">
    <property type="entry name" value="IP11374P"/>
    <property type="match status" value="1"/>
</dbReference>
<evidence type="ECO:0000256" key="2">
    <source>
        <dbReference type="ARBA" id="ARBA00022448"/>
    </source>
</evidence>
<feature type="transmembrane region" description="Helical" evidence="9">
    <location>
        <begin position="678"/>
        <end position="700"/>
    </location>
</feature>
<sequence>MAPHTIDDGISVGGAAPMNDHSMANKSPREGPMQSADVEEQQLQQHGGDIVANDCQDVAVDNNIVADANNNASAEAADSAAQSSSINSVTDDTIIKERPRPILPQSAAGSSNDATTDDDTTDIASVGAHHVNESAPNINRRFFNGMTNRNARMRAREERRLQREEHNPSNNGETTSSSSQPQQYQPTESRRNLLTRIESNRSLSMSTNDDDDFNSSSQSMSRMQQSRRNLFSRRASNSNILHENNEDDDDFNSSSQTISRMSSRRNLFSRMTSNSNLLHSNHHHHNNNNMNTLTQSFMSQTHSITATLVDDDNVVVAEAFDINDILNNNNGTNNDANNIPLPDSEVGRIISRLEYRNTHRVPVSSDVKWRFLRLCDEACVRRVKNMRETMDLDGDYDDEEEEEEEEEEENGSIGSYSSDGNDSGSDGSSSQDTDALKPTNQKNTNTTTTSSPCILREDVIQIRNTVRLAYESRTKIQRFQKLARSIFGFRDVDKVLLNVLNRAVDSIDESGHVEAKKRRAKTRRASVLGRTDSLNLLNQSGVMMPMTTLQTCQSGGSLSSNPSGMLLRTNSSRLDCGGGGGLLDDSNRSFGSQLHDDGENNNTKGSTNNNMKDDEKLEWFYYKDFAFYNLKVESKYPWVRNAGLFSLFVTMMFLLFTPILWCVILRDENICPSNQGSYNGWLTSLFFASATMSTVGYGDVTVLVNYDGDFDSISPYPQKWRIFIATVYMILSLIVSVVGFQAGLDSHFHPFRRRLDLTLTRVYEILRDANIVKGSRDKHEDIASRMRFAKFSQLAEISLIFLILNLVGVFAVQLSLLGENKDKFGSLTWMESLYWAVQTTTTIGYGDVDIPPSLRWFMIFYLAISTYFVGSAFGKLRELSQKLESMQQLYLWQQQEATYTMLADFSGRPENDGGKENDVDELLEVEPEIDQFEFTIASLVLLGKITSEDVRPILEKFAKLSGESNKITAADVSGPIKKKEKAVEEGDNSDEKSVEAEEDDSKSLRHSSSGSGALAVTKKIAQAFREEMFSSTTADQEKENAEKEEEKDIIAADYSRFRIPTNTHAIAIDDSKIQRKLLSKFYEFAGIPEERTTIVGDGYDEIMGFEDFVVNFMENHPEDFVFLLVDENLDVVDDNSTRATISGSLCVENIRKRLPAKLERRMFALVRSANDSSSDIAIYSTRAHGFLPKAPIKRDKVLETLAPLWVGRFPPSEFGETIGFTSKDDILTAAVAVDNDIACTPYDIAQQIEFIETLFRDGKHISEIRLIHEQMHGLKGDLLTLNSTVSVTSIIGHINLILVAQCPETTLKRWNSVRDHMNDILNTIQKNFRFPQNIHAIAIDDSKIQRKLLGKFFDFMGLGPDQCTVLGDGADEIKGFEDFVVTFMNSHKNDYVFMVVDENLDVVDESSGTDESISGSVCVENIRRRLPYELERRLFALVRSANDSTSDIAIYNDRAHGFLPKAPIRREKVVETLAPLWLKRFPPAQFGDSVAYENADDSESITSEELACSAQDIAHKLIEMDARFTTDDRSENWRWMHDQLHELKGDILTMTSDASMISVLGMINLLLGYKDSILITEKWPKLRDRIYSVINEERTSSGTVQAAGSRWTKVKVTLKAKSFAETGALAKQKRRSSLSHSFQSTTTTERRSSALSNSIKSVTTDVSDMSNL</sequence>
<evidence type="ECO:0000256" key="6">
    <source>
        <dbReference type="ARBA" id="ARBA00023136"/>
    </source>
</evidence>
<dbReference type="GO" id="GO:0005886">
    <property type="term" value="C:plasma membrane"/>
    <property type="evidence" value="ECO:0007669"/>
    <property type="project" value="TreeGrafter"/>
</dbReference>
<keyword evidence="6 9" id="KW-0472">Membrane</keyword>
<organism evidence="11 12">
    <name type="scientific">Skeletonema marinoi</name>
    <dbReference type="NCBI Taxonomy" id="267567"/>
    <lineage>
        <taxon>Eukaryota</taxon>
        <taxon>Sar</taxon>
        <taxon>Stramenopiles</taxon>
        <taxon>Ochrophyta</taxon>
        <taxon>Bacillariophyta</taxon>
        <taxon>Coscinodiscophyceae</taxon>
        <taxon>Thalassiosirophycidae</taxon>
        <taxon>Thalassiosirales</taxon>
        <taxon>Skeletonemataceae</taxon>
        <taxon>Skeletonema</taxon>
        <taxon>Skeletonema marinoi-dohrnii complex</taxon>
    </lineage>
</organism>
<keyword evidence="5" id="KW-0406">Ion transport</keyword>
<dbReference type="Proteomes" id="UP001224775">
    <property type="component" value="Unassembled WGS sequence"/>
</dbReference>
<dbReference type="EMBL" id="JATAAI010000022">
    <property type="protein sequence ID" value="KAK1737954.1"/>
    <property type="molecule type" value="Genomic_DNA"/>
</dbReference>
<feature type="region of interest" description="Disordered" evidence="8">
    <location>
        <begin position="75"/>
        <end position="121"/>
    </location>
</feature>
<keyword evidence="2" id="KW-0813">Transport</keyword>
<dbReference type="PANTHER" id="PTHR11003">
    <property type="entry name" value="POTASSIUM CHANNEL, SUBFAMILY K"/>
    <property type="match status" value="1"/>
</dbReference>
<evidence type="ECO:0000256" key="3">
    <source>
        <dbReference type="ARBA" id="ARBA00022692"/>
    </source>
</evidence>
<protein>
    <submittedName>
        <fullName evidence="11">Potassium channel family protein</fullName>
    </submittedName>
</protein>
<name>A0AAD9D9N1_9STRA</name>
<feature type="compositionally biased region" description="Low complexity" evidence="8">
    <location>
        <begin position="411"/>
        <end position="449"/>
    </location>
</feature>
<feature type="transmembrane region" description="Helical" evidence="9">
    <location>
        <begin position="794"/>
        <end position="816"/>
    </location>
</feature>
<evidence type="ECO:0000313" key="11">
    <source>
        <dbReference type="EMBL" id="KAK1737954.1"/>
    </source>
</evidence>
<comment type="caution">
    <text evidence="11">The sequence shown here is derived from an EMBL/GenBank/DDBJ whole genome shotgun (WGS) entry which is preliminary data.</text>
</comment>
<comment type="subcellular location">
    <subcellularLocation>
        <location evidence="1">Membrane</location>
        <topology evidence="1">Multi-pass membrane protein</topology>
    </subcellularLocation>
</comment>
<feature type="region of interest" description="Disordered" evidence="8">
    <location>
        <begin position="1630"/>
        <end position="1653"/>
    </location>
</feature>
<proteinExistence type="predicted"/>
<dbReference type="Gene3D" id="1.10.287.70">
    <property type="match status" value="2"/>
</dbReference>
<feature type="compositionally biased region" description="Basic and acidic residues" evidence="8">
    <location>
        <begin position="155"/>
        <end position="167"/>
    </location>
</feature>
<feature type="compositionally biased region" description="Low complexity" evidence="8">
    <location>
        <begin position="75"/>
        <end position="88"/>
    </location>
</feature>
<evidence type="ECO:0000256" key="8">
    <source>
        <dbReference type="SAM" id="MobiDB-lite"/>
    </source>
</evidence>
<dbReference type="InterPro" id="IPR013099">
    <property type="entry name" value="K_chnl_dom"/>
</dbReference>
<keyword evidence="7 11" id="KW-0407">Ion channel</keyword>